<dbReference type="RefSeq" id="WP_188491171.1">
    <property type="nucleotide sequence ID" value="NZ_BMCS01000002.1"/>
</dbReference>
<protein>
    <recommendedName>
        <fullName evidence="4">Haemophore haem-binding domain-containing protein</fullName>
    </recommendedName>
</protein>
<keyword evidence="3" id="KW-1185">Reference proteome</keyword>
<evidence type="ECO:0000313" key="2">
    <source>
        <dbReference type="EMBL" id="GGF36031.1"/>
    </source>
</evidence>
<comment type="caution">
    <text evidence="2">The sequence shown here is derived from an EMBL/GenBank/DDBJ whole genome shotgun (WGS) entry which is preliminary data.</text>
</comment>
<feature type="chain" id="PRO_5045910293" description="Haemophore haem-binding domain-containing protein" evidence="1">
    <location>
        <begin position="31"/>
        <end position="117"/>
    </location>
</feature>
<gene>
    <name evidence="2" type="ORF">GCM10007298_34820</name>
</gene>
<name>A0ABQ1V2M7_9NOCA</name>
<keyword evidence="1" id="KW-0732">Signal</keyword>
<dbReference type="EMBL" id="BMCS01000002">
    <property type="protein sequence ID" value="GGF36031.1"/>
    <property type="molecule type" value="Genomic_DNA"/>
</dbReference>
<dbReference type="NCBIfam" id="TIGR04529">
    <property type="entry name" value="MTB_hemophore"/>
    <property type="match status" value="1"/>
</dbReference>
<evidence type="ECO:0008006" key="4">
    <source>
        <dbReference type="Google" id="ProtNLM"/>
    </source>
</evidence>
<dbReference type="Proteomes" id="UP000632454">
    <property type="component" value="Unassembled WGS sequence"/>
</dbReference>
<sequence length="117" mass="12710">MSSRFTRIKLGAITLGIGAAALAVPATASAAPPATPVPGTNCTLGQVERSIDANAPEVARYLDNPRIRAEFERIVTLPDAARRAEAEQYLNRYPQLRQYRPAVEARIGVIENTCSRF</sequence>
<organism evidence="2 3">
    <name type="scientific">Williamsia phyllosphaerae</name>
    <dbReference type="NCBI Taxonomy" id="885042"/>
    <lineage>
        <taxon>Bacteria</taxon>
        <taxon>Bacillati</taxon>
        <taxon>Actinomycetota</taxon>
        <taxon>Actinomycetes</taxon>
        <taxon>Mycobacteriales</taxon>
        <taxon>Nocardiaceae</taxon>
        <taxon>Williamsia</taxon>
    </lineage>
</organism>
<reference evidence="3" key="1">
    <citation type="journal article" date="2019" name="Int. J. Syst. Evol. Microbiol.">
        <title>The Global Catalogue of Microorganisms (GCM) 10K type strain sequencing project: providing services to taxonomists for standard genome sequencing and annotation.</title>
        <authorList>
            <consortium name="The Broad Institute Genomics Platform"/>
            <consortium name="The Broad Institute Genome Sequencing Center for Infectious Disease"/>
            <person name="Wu L."/>
            <person name="Ma J."/>
        </authorList>
    </citation>
    <scope>NUCLEOTIDE SEQUENCE [LARGE SCALE GENOMIC DNA]</scope>
    <source>
        <strain evidence="3">CCM 7855</strain>
    </source>
</reference>
<proteinExistence type="predicted"/>
<accession>A0ABQ1V2M7</accession>
<feature type="signal peptide" evidence="1">
    <location>
        <begin position="1"/>
        <end position="30"/>
    </location>
</feature>
<evidence type="ECO:0000313" key="3">
    <source>
        <dbReference type="Proteomes" id="UP000632454"/>
    </source>
</evidence>
<evidence type="ECO:0000256" key="1">
    <source>
        <dbReference type="SAM" id="SignalP"/>
    </source>
</evidence>
<dbReference type="InterPro" id="IPR032407">
    <property type="entry name" value="MHB"/>
</dbReference>